<dbReference type="NCBIfam" id="TIGR04056">
    <property type="entry name" value="OMP_RagA_SusC"/>
    <property type="match status" value="1"/>
</dbReference>
<dbReference type="InterPro" id="IPR012910">
    <property type="entry name" value="Plug_dom"/>
</dbReference>
<dbReference type="InterPro" id="IPR039426">
    <property type="entry name" value="TonB-dep_rcpt-like"/>
</dbReference>
<dbReference type="InterPro" id="IPR036942">
    <property type="entry name" value="Beta-barrel_TonB_sf"/>
</dbReference>
<evidence type="ECO:0000256" key="1">
    <source>
        <dbReference type="ARBA" id="ARBA00004571"/>
    </source>
</evidence>
<dbReference type="InterPro" id="IPR037066">
    <property type="entry name" value="Plug_dom_sf"/>
</dbReference>
<evidence type="ECO:0000313" key="9">
    <source>
        <dbReference type="EMBL" id="HBJ09199.1"/>
    </source>
</evidence>
<proteinExistence type="inferred from homology"/>
<reference evidence="9 10" key="1">
    <citation type="journal article" date="2018" name="Nat. Biotechnol.">
        <title>A standardized bacterial taxonomy based on genome phylogeny substantially revises the tree of life.</title>
        <authorList>
            <person name="Parks D.H."/>
            <person name="Chuvochina M."/>
            <person name="Waite D.W."/>
            <person name="Rinke C."/>
            <person name="Skarshewski A."/>
            <person name="Chaumeil P.A."/>
            <person name="Hugenholtz P."/>
        </authorList>
    </citation>
    <scope>NUCLEOTIDE SEQUENCE [LARGE SCALE GENOMIC DNA]</scope>
    <source>
        <strain evidence="9">UBA11482</strain>
    </source>
</reference>
<dbReference type="AlphaFoldDB" id="A0A354M3W0"/>
<gene>
    <name evidence="9" type="ORF">DDY73_09365</name>
</gene>
<dbReference type="Gene3D" id="2.60.40.1120">
    <property type="entry name" value="Carboxypeptidase-like, regulatory domain"/>
    <property type="match status" value="1"/>
</dbReference>
<accession>A0A354M3W0</accession>
<dbReference type="InterPro" id="IPR008969">
    <property type="entry name" value="CarboxyPept-like_regulatory"/>
</dbReference>
<comment type="similarity">
    <text evidence="7">Belongs to the TonB-dependent receptor family.</text>
</comment>
<keyword evidence="3 7" id="KW-1134">Transmembrane beta strand</keyword>
<keyword evidence="5 7" id="KW-0472">Membrane</keyword>
<dbReference type="NCBIfam" id="TIGR04057">
    <property type="entry name" value="SusC_RagA_signa"/>
    <property type="match status" value="1"/>
</dbReference>
<evidence type="ECO:0000313" key="10">
    <source>
        <dbReference type="Proteomes" id="UP000262954"/>
    </source>
</evidence>
<evidence type="ECO:0000256" key="2">
    <source>
        <dbReference type="ARBA" id="ARBA00022448"/>
    </source>
</evidence>
<comment type="subcellular location">
    <subcellularLocation>
        <location evidence="1 7">Cell outer membrane</location>
        <topology evidence="1 7">Multi-pass membrane protein</topology>
    </subcellularLocation>
</comment>
<dbReference type="Gene3D" id="2.40.170.20">
    <property type="entry name" value="TonB-dependent receptor, beta-barrel domain"/>
    <property type="match status" value="1"/>
</dbReference>
<sequence length="1020" mass="115170">MKIYQITLTILIGLFTAGKLPAQSLEKIITGTVTDTKGEILIGVSVSVKSKTTQTITDINGKYRIKAAPRDTLVFSYIGMETKEYYIKNKKEINAILEEKEQSMKEVVVVGYSTQQRKDVTGAISSLKIKDDLSVSYATFDQLLQGKLSGVQVQSVSGNPGTAGTIRIRGVGSINGGNDPLYVIDGIPMDTEDGSELTGLFGSSYQSPLSLIDPSDIESIDVLKDAAAASIYGSRATNGVILITTKKGQSGRTSFSLNMSCGFSQVHNLPEMADTDLYLTVMNEAYNNYNKDNNYNPGDAGYQPLLKDPRGVNYPGDYDWVKLPFREDTPITQRYSLSMRGGNRNTKFYSNISYYDQEGVIKTNRLRRINFRSNIDHIISSKVNFGVTIGLGHTINNRVPSENGNYGYILRSFPQRPYDRPYKKDGSYAIGGIDLRYHNVQAMINESTSDYKIYSANASTYLNWKLAKGLIYKPQLSLLYNTNNDFYNRTTDFPNMESYDGYTRESRATAIRYVLQHTLTYKTMIKEKLGLTAMVGQSYEHYNRSWNISSGWDFPTKQFTYIRSAASFGANGYAYGSTLISHFGRLDLSWDDKYLLAATVRADGSSKFPSNGMWGVFPSASIAWRINKEDFMKSFDFINDWKIRVSWGMTGEQSGVGYYTAQRYMGAEAPYYGQAGIILESPGNRDLSWEKAEQINVGTDAVLFNDRLNISIDYYIKNTHGLLFEKPMPATYGYKTKLVNIGKMRNSGLELSLKSVNIKQRNFEWTSNLTFTTINNKVKKLMEGNTPVYVGNYHILEINKPVGSFYLYKQEGIYQSDKEVPENLYKNGVRAGDMKYALDENGNPKRMITGKAMPDWYGGFTNTFKFYGFDLNISLSYQYGNDILNIFRSGYSERLGQMDANMLKESAENRWTGPGTSNKYPRALFNSEYNNMASDRYLEDGSFLKLKDITLGYTFPVDWVKHIKLKHLRIYATMQNVATWTKYSGMDPEVSYTLSPKEMGQDFFGTPNPRMYLIGLSLNF</sequence>
<dbReference type="PROSITE" id="PS52016">
    <property type="entry name" value="TONB_DEPENDENT_REC_3"/>
    <property type="match status" value="1"/>
</dbReference>
<evidence type="ECO:0000256" key="3">
    <source>
        <dbReference type="ARBA" id="ARBA00022452"/>
    </source>
</evidence>
<dbReference type="EMBL" id="DNWC01000123">
    <property type="protein sequence ID" value="HBJ09199.1"/>
    <property type="molecule type" value="Genomic_DNA"/>
</dbReference>
<evidence type="ECO:0000256" key="5">
    <source>
        <dbReference type="ARBA" id="ARBA00023136"/>
    </source>
</evidence>
<name>A0A354M3W0_9BACT</name>
<dbReference type="GO" id="GO:0009279">
    <property type="term" value="C:cell outer membrane"/>
    <property type="evidence" value="ECO:0007669"/>
    <property type="project" value="UniProtKB-SubCell"/>
</dbReference>
<dbReference type="InterPro" id="IPR023996">
    <property type="entry name" value="TonB-dep_OMP_SusC/RagA"/>
</dbReference>
<dbReference type="SUPFAM" id="SSF49464">
    <property type="entry name" value="Carboxypeptidase regulatory domain-like"/>
    <property type="match status" value="1"/>
</dbReference>
<feature type="domain" description="TonB-dependent receptor plug" evidence="8">
    <location>
        <begin position="118"/>
        <end position="240"/>
    </location>
</feature>
<keyword evidence="2 7" id="KW-0813">Transport</keyword>
<keyword evidence="4 7" id="KW-0812">Transmembrane</keyword>
<dbReference type="Proteomes" id="UP000262954">
    <property type="component" value="Unassembled WGS sequence"/>
</dbReference>
<evidence type="ECO:0000256" key="6">
    <source>
        <dbReference type="ARBA" id="ARBA00023237"/>
    </source>
</evidence>
<dbReference type="Gene3D" id="2.170.130.10">
    <property type="entry name" value="TonB-dependent receptor, plug domain"/>
    <property type="match status" value="1"/>
</dbReference>
<dbReference type="InterPro" id="IPR023997">
    <property type="entry name" value="TonB-dep_OMP_SusC/RagA_CS"/>
</dbReference>
<keyword evidence="6 7" id="KW-0998">Cell outer membrane</keyword>
<dbReference type="Pfam" id="PF13715">
    <property type="entry name" value="CarbopepD_reg_2"/>
    <property type="match status" value="1"/>
</dbReference>
<evidence type="ECO:0000259" key="8">
    <source>
        <dbReference type="Pfam" id="PF07715"/>
    </source>
</evidence>
<evidence type="ECO:0000256" key="7">
    <source>
        <dbReference type="PROSITE-ProRule" id="PRU01360"/>
    </source>
</evidence>
<evidence type="ECO:0000256" key="4">
    <source>
        <dbReference type="ARBA" id="ARBA00022692"/>
    </source>
</evidence>
<comment type="caution">
    <text evidence="9">The sequence shown here is derived from an EMBL/GenBank/DDBJ whole genome shotgun (WGS) entry which is preliminary data.</text>
</comment>
<dbReference type="Pfam" id="PF07715">
    <property type="entry name" value="Plug"/>
    <property type="match status" value="1"/>
</dbReference>
<organism evidence="9 10">
    <name type="scientific">Coprobacter fastidiosus</name>
    <dbReference type="NCBI Taxonomy" id="1099853"/>
    <lineage>
        <taxon>Bacteria</taxon>
        <taxon>Pseudomonadati</taxon>
        <taxon>Bacteroidota</taxon>
        <taxon>Bacteroidia</taxon>
        <taxon>Bacteroidales</taxon>
        <taxon>Barnesiellaceae</taxon>
        <taxon>Coprobacter</taxon>
    </lineage>
</organism>
<protein>
    <submittedName>
        <fullName evidence="9">SusC/RagA family TonB-linked outer membrane protein</fullName>
    </submittedName>
</protein>
<dbReference type="SUPFAM" id="SSF56935">
    <property type="entry name" value="Porins"/>
    <property type="match status" value="1"/>
</dbReference>
<dbReference type="FunFam" id="2.60.40.1120:FF:000003">
    <property type="entry name" value="Outer membrane protein Omp121"/>
    <property type="match status" value="1"/>
</dbReference>